<dbReference type="SUPFAM" id="SSF56053">
    <property type="entry name" value="Ribosomal protein L6"/>
    <property type="match status" value="2"/>
</dbReference>
<evidence type="ECO:0000256" key="6">
    <source>
        <dbReference type="HAMAP-Rule" id="MF_01365"/>
    </source>
</evidence>
<dbReference type="PIRSF" id="PIRSF002162">
    <property type="entry name" value="Ribosomal_L6"/>
    <property type="match status" value="1"/>
</dbReference>
<dbReference type="PRINTS" id="PR00059">
    <property type="entry name" value="RIBOSOMALL6"/>
</dbReference>
<dbReference type="PROSITE" id="PS00525">
    <property type="entry name" value="RIBOSOMAL_L6_1"/>
    <property type="match status" value="1"/>
</dbReference>
<dbReference type="Gene3D" id="3.90.930.12">
    <property type="entry name" value="Ribosomal protein L6, alpha-beta domain"/>
    <property type="match status" value="2"/>
</dbReference>
<evidence type="ECO:0000259" key="10">
    <source>
        <dbReference type="Pfam" id="PF00347"/>
    </source>
</evidence>
<sequence>MSRIGRKPVTLPAGVEVRVDDKNVVTVKGPKGELEQQVNERIKVEVGEGEIRLSRPTDNRNDRAQHGLSRALIQNMVTGVTSGYEKKLQIIGVGYRAEKKGNKLVMNLGFSHPVEMEDPEGITTETPDANTVVVKGIDKALVGNYAANIRSWRKPEPYKGKGIRYEGERVRRKEGKTGAKA</sequence>
<dbReference type="EMBL" id="MJIE01000001">
    <property type="protein sequence ID" value="OLR55690.1"/>
    <property type="molecule type" value="Genomic_DNA"/>
</dbReference>
<dbReference type="FunFam" id="3.90.930.12:FF:000002">
    <property type="entry name" value="50S ribosomal protein L6"/>
    <property type="match status" value="1"/>
</dbReference>
<keyword evidence="12" id="KW-1185">Reference proteome</keyword>
<keyword evidence="2 6" id="KW-0699">rRNA-binding</keyword>
<evidence type="ECO:0000256" key="7">
    <source>
        <dbReference type="RuleBase" id="RU003869"/>
    </source>
</evidence>
<gene>
    <name evidence="6" type="primary">rplF</name>
    <name evidence="11" type="ORF">BHK98_06200</name>
</gene>
<dbReference type="GO" id="GO:0022625">
    <property type="term" value="C:cytosolic large ribosomal subunit"/>
    <property type="evidence" value="ECO:0007669"/>
    <property type="project" value="UniProtKB-UniRule"/>
</dbReference>
<evidence type="ECO:0000313" key="11">
    <source>
        <dbReference type="EMBL" id="OLR55690.1"/>
    </source>
</evidence>
<dbReference type="NCBIfam" id="TIGR03654">
    <property type="entry name" value="L6_bact"/>
    <property type="match status" value="1"/>
</dbReference>
<dbReference type="STRING" id="1261640.BHK98_06200"/>
<dbReference type="InterPro" id="IPR019906">
    <property type="entry name" value="Ribosomal_uL6_bac-type"/>
</dbReference>
<proteinExistence type="inferred from homology"/>
<evidence type="ECO:0000256" key="2">
    <source>
        <dbReference type="ARBA" id="ARBA00022730"/>
    </source>
</evidence>
<evidence type="ECO:0000256" key="8">
    <source>
        <dbReference type="RuleBase" id="RU003870"/>
    </source>
</evidence>
<comment type="function">
    <text evidence="6 8">This protein binds to the 23S rRNA, and is important in its secondary structure. It is located near the subunit interface in the base of the L7/L12 stalk, and near the tRNA binding site of the peptidyltransferase center.</text>
</comment>
<dbReference type="PANTHER" id="PTHR11655:SF14">
    <property type="entry name" value="LARGE RIBOSOMAL SUBUNIT PROTEIN UL6M"/>
    <property type="match status" value="1"/>
</dbReference>
<dbReference type="InterPro" id="IPR002358">
    <property type="entry name" value="Ribosomal_uL6_CS"/>
</dbReference>
<comment type="subunit">
    <text evidence="6">Part of the 50S ribosomal subunit.</text>
</comment>
<keyword evidence="4 6" id="KW-0689">Ribosomal protein</keyword>
<protein>
    <recommendedName>
        <fullName evidence="6">Large ribosomal subunit protein uL6</fullName>
    </recommendedName>
</protein>
<evidence type="ECO:0000313" key="12">
    <source>
        <dbReference type="Proteomes" id="UP000187404"/>
    </source>
</evidence>
<dbReference type="InterPro" id="IPR020040">
    <property type="entry name" value="Ribosomal_uL6_a/b-dom"/>
</dbReference>
<dbReference type="AlphaFoldDB" id="A0A1Q9JHL2"/>
<evidence type="ECO:0000256" key="3">
    <source>
        <dbReference type="ARBA" id="ARBA00022884"/>
    </source>
</evidence>
<dbReference type="RefSeq" id="WP_075712680.1">
    <property type="nucleotide sequence ID" value="NZ_MJIE01000001.1"/>
</dbReference>
<name>A0A1Q9JHL2_9FIRM</name>
<dbReference type="HAMAP" id="MF_01365_B">
    <property type="entry name" value="Ribosomal_uL6_B"/>
    <property type="match status" value="1"/>
</dbReference>
<dbReference type="GO" id="GO:0019843">
    <property type="term" value="F:rRNA binding"/>
    <property type="evidence" value="ECO:0007669"/>
    <property type="project" value="UniProtKB-UniRule"/>
</dbReference>
<evidence type="ECO:0000256" key="9">
    <source>
        <dbReference type="SAM" id="MobiDB-lite"/>
    </source>
</evidence>
<dbReference type="InterPro" id="IPR036789">
    <property type="entry name" value="Ribosomal_uL6-like_a/b-dom_sf"/>
</dbReference>
<dbReference type="GO" id="GO:0002181">
    <property type="term" value="P:cytoplasmic translation"/>
    <property type="evidence" value="ECO:0007669"/>
    <property type="project" value="TreeGrafter"/>
</dbReference>
<evidence type="ECO:0000256" key="5">
    <source>
        <dbReference type="ARBA" id="ARBA00023274"/>
    </source>
</evidence>
<evidence type="ECO:0000256" key="4">
    <source>
        <dbReference type="ARBA" id="ARBA00022980"/>
    </source>
</evidence>
<comment type="caution">
    <text evidence="11">The sequence shown here is derived from an EMBL/GenBank/DDBJ whole genome shotgun (WGS) entry which is preliminary data.</text>
</comment>
<dbReference type="Pfam" id="PF00347">
    <property type="entry name" value="Ribosomal_L6"/>
    <property type="match status" value="2"/>
</dbReference>
<keyword evidence="3 6" id="KW-0694">RNA-binding</keyword>
<reference evidence="11 12" key="1">
    <citation type="journal article" date="2016" name="Appl. Environ. Microbiol.">
        <title>Function and Phylogeny of Bacterial Butyryl Coenzyme A:Acetate Transferases and Their Diversity in the Proximal Colon of Swine.</title>
        <authorList>
            <person name="Trachsel J."/>
            <person name="Bayles D.O."/>
            <person name="Looft T."/>
            <person name="Levine U.Y."/>
            <person name="Allen H.K."/>
        </authorList>
    </citation>
    <scope>NUCLEOTIDE SEQUENCE [LARGE SCALE GENOMIC DNA]</scope>
    <source>
        <strain evidence="11 12">68-3-10</strain>
    </source>
</reference>
<dbReference type="FunFam" id="3.90.930.12:FF:000001">
    <property type="entry name" value="50S ribosomal protein L6"/>
    <property type="match status" value="1"/>
</dbReference>
<feature type="region of interest" description="Disordered" evidence="9">
    <location>
        <begin position="157"/>
        <end position="181"/>
    </location>
</feature>
<dbReference type="OrthoDB" id="9805007at2"/>
<organism evidence="11 12">
    <name type="scientific">Hornefia porci</name>
    <dbReference type="NCBI Taxonomy" id="2652292"/>
    <lineage>
        <taxon>Bacteria</taxon>
        <taxon>Bacillati</taxon>
        <taxon>Bacillota</taxon>
        <taxon>Clostridia</taxon>
        <taxon>Peptostreptococcales</taxon>
        <taxon>Anaerovoracaceae</taxon>
        <taxon>Hornefia</taxon>
    </lineage>
</organism>
<keyword evidence="5 6" id="KW-0687">Ribonucleoprotein</keyword>
<dbReference type="InterPro" id="IPR000702">
    <property type="entry name" value="Ribosomal_uL6-like"/>
</dbReference>
<evidence type="ECO:0000256" key="1">
    <source>
        <dbReference type="ARBA" id="ARBA00009356"/>
    </source>
</evidence>
<comment type="similarity">
    <text evidence="1 6 7">Belongs to the universal ribosomal protein uL6 family.</text>
</comment>
<feature type="domain" description="Large ribosomal subunit protein uL6 alpha-beta" evidence="10">
    <location>
        <begin position="12"/>
        <end position="83"/>
    </location>
</feature>
<dbReference type="GO" id="GO:0003735">
    <property type="term" value="F:structural constituent of ribosome"/>
    <property type="evidence" value="ECO:0007669"/>
    <property type="project" value="UniProtKB-UniRule"/>
</dbReference>
<dbReference type="PANTHER" id="PTHR11655">
    <property type="entry name" value="60S/50S RIBOSOMAL PROTEIN L6/L9"/>
    <property type="match status" value="1"/>
</dbReference>
<feature type="domain" description="Large ribosomal subunit protein uL6 alpha-beta" evidence="10">
    <location>
        <begin position="91"/>
        <end position="165"/>
    </location>
</feature>
<dbReference type="Proteomes" id="UP000187404">
    <property type="component" value="Unassembled WGS sequence"/>
</dbReference>
<accession>A0A1Q9JHL2</accession>